<evidence type="ECO:0000256" key="1">
    <source>
        <dbReference type="ARBA" id="ARBA00023015"/>
    </source>
</evidence>
<dbReference type="Gene3D" id="1.10.10.10">
    <property type="entry name" value="Winged helix-like DNA-binding domain superfamily/Winged helix DNA-binding domain"/>
    <property type="match status" value="1"/>
</dbReference>
<dbReference type="Pfam" id="PF09339">
    <property type="entry name" value="HTH_IclR"/>
    <property type="match status" value="1"/>
</dbReference>
<dbReference type="InterPro" id="IPR036388">
    <property type="entry name" value="WH-like_DNA-bd_sf"/>
</dbReference>
<dbReference type="GO" id="GO:0045892">
    <property type="term" value="P:negative regulation of DNA-templated transcription"/>
    <property type="evidence" value="ECO:0007669"/>
    <property type="project" value="TreeGrafter"/>
</dbReference>
<dbReference type="EMBL" id="FNHB01000002">
    <property type="protein sequence ID" value="SDM05061.1"/>
    <property type="molecule type" value="Genomic_DNA"/>
</dbReference>
<dbReference type="AlphaFoldDB" id="A0A1G9Q2W1"/>
<dbReference type="RefSeq" id="WP_092070010.1">
    <property type="nucleotide sequence ID" value="NZ_FNHB01000002.1"/>
</dbReference>
<dbReference type="SMART" id="SM00346">
    <property type="entry name" value="HTH_ICLR"/>
    <property type="match status" value="1"/>
</dbReference>
<dbReference type="GO" id="GO:0003677">
    <property type="term" value="F:DNA binding"/>
    <property type="evidence" value="ECO:0007669"/>
    <property type="project" value="UniProtKB-KW"/>
</dbReference>
<accession>A0A1G9Q2W1</accession>
<feature type="domain" description="HTH iclR-type" evidence="4">
    <location>
        <begin position="8"/>
        <end position="70"/>
    </location>
</feature>
<protein>
    <submittedName>
        <fullName evidence="6">Transcriptional regulator, IclR family</fullName>
    </submittedName>
</protein>
<evidence type="ECO:0000259" key="5">
    <source>
        <dbReference type="PROSITE" id="PS51078"/>
    </source>
</evidence>
<dbReference type="GO" id="GO:0003700">
    <property type="term" value="F:DNA-binding transcription factor activity"/>
    <property type="evidence" value="ECO:0007669"/>
    <property type="project" value="TreeGrafter"/>
</dbReference>
<dbReference type="PROSITE" id="PS51077">
    <property type="entry name" value="HTH_ICLR"/>
    <property type="match status" value="1"/>
</dbReference>
<evidence type="ECO:0000256" key="3">
    <source>
        <dbReference type="ARBA" id="ARBA00023163"/>
    </source>
</evidence>
<dbReference type="STRING" id="146817.SAMN04488502_10217"/>
<evidence type="ECO:0000256" key="2">
    <source>
        <dbReference type="ARBA" id="ARBA00023125"/>
    </source>
</evidence>
<evidence type="ECO:0000313" key="6">
    <source>
        <dbReference type="EMBL" id="SDM05061.1"/>
    </source>
</evidence>
<sequence>MAGNPSIVKSAARTLAILEFIVQCPKAPTFTVLQEHMDIPKSSLSYLLQELLSQDYIQFDADRRVYSPGLRLVQMSASCINNTNLSKEIWQGIKKLSEDLGETTHAAVLDGRFIVYIAKCQGTKDVSIVTTVGFRVPAHATAIGKMLLSSLNEAELEHRLGNTALERYTDNTLTAPDQLMAAIRQAAVEGYAIDQQEIISGGVCVAAPVYDQNNKMIVAISVTMPAVRATESFLEECIRQVKQVADTVSRRLGKL</sequence>
<evidence type="ECO:0000259" key="4">
    <source>
        <dbReference type="PROSITE" id="PS51077"/>
    </source>
</evidence>
<dbReference type="Gene3D" id="3.30.450.40">
    <property type="match status" value="1"/>
</dbReference>
<name>A0A1G9Q2W1_9FIRM</name>
<dbReference type="InterPro" id="IPR036390">
    <property type="entry name" value="WH_DNA-bd_sf"/>
</dbReference>
<dbReference type="SUPFAM" id="SSF46785">
    <property type="entry name" value="Winged helix' DNA-binding domain"/>
    <property type="match status" value="1"/>
</dbReference>
<keyword evidence="7" id="KW-1185">Reference proteome</keyword>
<keyword evidence="3" id="KW-0804">Transcription</keyword>
<keyword evidence="1" id="KW-0805">Transcription regulation</keyword>
<dbReference type="InterPro" id="IPR029016">
    <property type="entry name" value="GAF-like_dom_sf"/>
</dbReference>
<feature type="domain" description="IclR-ED" evidence="5">
    <location>
        <begin position="71"/>
        <end position="254"/>
    </location>
</feature>
<keyword evidence="2" id="KW-0238">DNA-binding</keyword>
<reference evidence="6 7" key="1">
    <citation type="submission" date="2016-10" db="EMBL/GenBank/DDBJ databases">
        <authorList>
            <person name="de Groot N.N."/>
        </authorList>
    </citation>
    <scope>NUCLEOTIDE SEQUENCE [LARGE SCALE GENOMIC DNA]</scope>
    <source>
        <strain evidence="6 7">DSM 1736</strain>
    </source>
</reference>
<dbReference type="PANTHER" id="PTHR30136:SF24">
    <property type="entry name" value="HTH-TYPE TRANSCRIPTIONAL REPRESSOR ALLR"/>
    <property type="match status" value="1"/>
</dbReference>
<dbReference type="PROSITE" id="PS51078">
    <property type="entry name" value="ICLR_ED"/>
    <property type="match status" value="1"/>
</dbReference>
<dbReference type="Pfam" id="PF01614">
    <property type="entry name" value="IclR_C"/>
    <property type="match status" value="1"/>
</dbReference>
<evidence type="ECO:0000313" key="7">
    <source>
        <dbReference type="Proteomes" id="UP000214880"/>
    </source>
</evidence>
<gene>
    <name evidence="6" type="ORF">SAMN04488502_10217</name>
</gene>
<dbReference type="PANTHER" id="PTHR30136">
    <property type="entry name" value="HELIX-TURN-HELIX TRANSCRIPTIONAL REGULATOR, ICLR FAMILY"/>
    <property type="match status" value="1"/>
</dbReference>
<dbReference type="InterPro" id="IPR005471">
    <property type="entry name" value="Tscrpt_reg_IclR_N"/>
</dbReference>
<organism evidence="6 7">
    <name type="scientific">Dendrosporobacter quercicolus</name>
    <dbReference type="NCBI Taxonomy" id="146817"/>
    <lineage>
        <taxon>Bacteria</taxon>
        <taxon>Bacillati</taxon>
        <taxon>Bacillota</taxon>
        <taxon>Negativicutes</taxon>
        <taxon>Selenomonadales</taxon>
        <taxon>Sporomusaceae</taxon>
        <taxon>Dendrosporobacter</taxon>
    </lineage>
</organism>
<dbReference type="InterPro" id="IPR014757">
    <property type="entry name" value="Tscrpt_reg_IclR_C"/>
</dbReference>
<dbReference type="Proteomes" id="UP000214880">
    <property type="component" value="Unassembled WGS sequence"/>
</dbReference>
<proteinExistence type="predicted"/>
<dbReference type="SUPFAM" id="SSF55781">
    <property type="entry name" value="GAF domain-like"/>
    <property type="match status" value="1"/>
</dbReference>
<dbReference type="InterPro" id="IPR050707">
    <property type="entry name" value="HTH_MetabolicPath_Reg"/>
</dbReference>